<dbReference type="AlphaFoldDB" id="A0A3M0AFD5"/>
<name>A0A3M0AFD5_9GAMM</name>
<protein>
    <submittedName>
        <fullName evidence="4">Putative short-subunit dehydrogenase-like oxidoreductase (DUF2520 family)</fullName>
    </submittedName>
</protein>
<reference evidence="4 5" key="1">
    <citation type="submission" date="2018-10" db="EMBL/GenBank/DDBJ databases">
        <title>Genomic Encyclopedia of Type Strains, Phase IV (KMG-IV): sequencing the most valuable type-strain genomes for metagenomic binning, comparative biology and taxonomic classification.</title>
        <authorList>
            <person name="Goeker M."/>
        </authorList>
    </citation>
    <scope>NUCLEOTIDE SEQUENCE [LARGE SCALE GENOMIC DNA]</scope>
    <source>
        <strain evidence="4 5">DSM 25080</strain>
    </source>
</reference>
<evidence type="ECO:0000256" key="1">
    <source>
        <dbReference type="ARBA" id="ARBA00023002"/>
    </source>
</evidence>
<dbReference type="Pfam" id="PF10727">
    <property type="entry name" value="Rossmann-like"/>
    <property type="match status" value="1"/>
</dbReference>
<dbReference type="SUPFAM" id="SSF51735">
    <property type="entry name" value="NAD(P)-binding Rossmann-fold domains"/>
    <property type="match status" value="1"/>
</dbReference>
<proteinExistence type="predicted"/>
<sequence>MRNLKRIGFIGQGKLARGLSALFHESYPNAEIQVWSRSDINKPLKYWSTNTPMRDMDVDLLILAVNDSEIASVARQLAEHTLNAKLVIHCSGNLGVDALSPLASQDCALAAVHPAFSFTGAPVKRTDFAGATVCVESLRGHQPFLEALFSPFAAKLIFSEHISRAQYHAASVMASNLLVGLSHAAQDLAMESGMTAEHAAGLVNSLMLNTLQNIQSSSAKEALTGPIKRGDIATIEKHLAALEAKPEVRNVYTSLSTLISELAHDNNATAQQLRELLAK</sequence>
<keyword evidence="1" id="KW-0560">Oxidoreductase</keyword>
<dbReference type="Pfam" id="PF10728">
    <property type="entry name" value="DUF2520"/>
    <property type="match status" value="1"/>
</dbReference>
<dbReference type="SUPFAM" id="SSF48179">
    <property type="entry name" value="6-phosphogluconate dehydrogenase C-terminal domain-like"/>
    <property type="match status" value="1"/>
</dbReference>
<dbReference type="PANTHER" id="PTHR40459">
    <property type="entry name" value="CONSERVED HYPOTHETICAL ALANINE AND LEUCINE RICH PROTEIN"/>
    <property type="match status" value="1"/>
</dbReference>
<organism evidence="4 5">
    <name type="scientific">Umboniibacter marinipuniceus</name>
    <dbReference type="NCBI Taxonomy" id="569599"/>
    <lineage>
        <taxon>Bacteria</taxon>
        <taxon>Pseudomonadati</taxon>
        <taxon>Pseudomonadota</taxon>
        <taxon>Gammaproteobacteria</taxon>
        <taxon>Cellvibrionales</taxon>
        <taxon>Cellvibrionaceae</taxon>
        <taxon>Umboniibacter</taxon>
    </lineage>
</organism>
<evidence type="ECO:0000259" key="2">
    <source>
        <dbReference type="Pfam" id="PF10727"/>
    </source>
</evidence>
<dbReference type="InterPro" id="IPR037108">
    <property type="entry name" value="TM1727-like_C_sf"/>
</dbReference>
<dbReference type="InterPro" id="IPR036291">
    <property type="entry name" value="NAD(P)-bd_dom_sf"/>
</dbReference>
<dbReference type="Gene3D" id="1.10.1040.20">
    <property type="entry name" value="ProC-like, C-terminal domain"/>
    <property type="match status" value="1"/>
</dbReference>
<dbReference type="GO" id="GO:0016491">
    <property type="term" value="F:oxidoreductase activity"/>
    <property type="evidence" value="ECO:0007669"/>
    <property type="project" value="UniProtKB-KW"/>
</dbReference>
<dbReference type="Proteomes" id="UP000267187">
    <property type="component" value="Unassembled WGS sequence"/>
</dbReference>
<dbReference type="InterPro" id="IPR018931">
    <property type="entry name" value="DUF2520"/>
</dbReference>
<dbReference type="InterPro" id="IPR008927">
    <property type="entry name" value="6-PGluconate_DH-like_C_sf"/>
</dbReference>
<gene>
    <name evidence="4" type="ORF">DFR27_0986</name>
</gene>
<dbReference type="InterPro" id="IPR019665">
    <property type="entry name" value="OxRdtase/DH_put_Rossmann_dom"/>
</dbReference>
<keyword evidence="5" id="KW-1185">Reference proteome</keyword>
<evidence type="ECO:0000313" key="4">
    <source>
        <dbReference type="EMBL" id="RMA81185.1"/>
    </source>
</evidence>
<dbReference type="OrthoDB" id="8650434at2"/>
<dbReference type="PANTHER" id="PTHR40459:SF1">
    <property type="entry name" value="CONSERVED HYPOTHETICAL ALANINE AND LEUCINE RICH PROTEIN"/>
    <property type="match status" value="1"/>
</dbReference>
<comment type="caution">
    <text evidence="4">The sequence shown here is derived from an EMBL/GenBank/DDBJ whole genome shotgun (WGS) entry which is preliminary data.</text>
</comment>
<evidence type="ECO:0000259" key="3">
    <source>
        <dbReference type="Pfam" id="PF10728"/>
    </source>
</evidence>
<feature type="domain" description="DUF2520" evidence="3">
    <location>
        <begin position="132"/>
        <end position="257"/>
    </location>
</feature>
<feature type="domain" description="Putative oxidoreductase/dehydrogenase Rossmann-like" evidence="2">
    <location>
        <begin position="57"/>
        <end position="114"/>
    </location>
</feature>
<dbReference type="EMBL" id="REFJ01000002">
    <property type="protein sequence ID" value="RMA81185.1"/>
    <property type="molecule type" value="Genomic_DNA"/>
</dbReference>
<accession>A0A3M0AFD5</accession>
<evidence type="ECO:0000313" key="5">
    <source>
        <dbReference type="Proteomes" id="UP000267187"/>
    </source>
</evidence>
<dbReference type="RefSeq" id="WP_121876337.1">
    <property type="nucleotide sequence ID" value="NZ_REFJ01000002.1"/>
</dbReference>
<dbReference type="Gene3D" id="3.40.50.720">
    <property type="entry name" value="NAD(P)-binding Rossmann-like Domain"/>
    <property type="match status" value="1"/>
</dbReference>